<name>A0A2H0UMM5_9BACT</name>
<protein>
    <submittedName>
        <fullName evidence="1">Uncharacterized protein</fullName>
    </submittedName>
</protein>
<reference evidence="2" key="1">
    <citation type="submission" date="2017-09" db="EMBL/GenBank/DDBJ databases">
        <title>Depth-based differentiation of microbial function through sediment-hosted aquifers and enrichment of novel symbionts in the deep terrestrial subsurface.</title>
        <authorList>
            <person name="Probst A.J."/>
            <person name="Ladd B."/>
            <person name="Jarett J.K."/>
            <person name="Geller-Mcgrath D.E."/>
            <person name="Sieber C.M.K."/>
            <person name="Emerson J.B."/>
            <person name="Anantharaman K."/>
            <person name="Thomas B.C."/>
            <person name="Malmstrom R."/>
            <person name="Stieglmeier M."/>
            <person name="Klingl A."/>
            <person name="Woyke T."/>
            <person name="Ryan C.M."/>
            <person name="Banfield J.F."/>
        </authorList>
    </citation>
    <scope>NUCLEOTIDE SEQUENCE [LARGE SCALE GENOMIC DNA]</scope>
</reference>
<dbReference type="AlphaFoldDB" id="A0A2H0UMM5"/>
<evidence type="ECO:0000313" key="2">
    <source>
        <dbReference type="Proteomes" id="UP000230903"/>
    </source>
</evidence>
<organism evidence="1 2">
    <name type="scientific">Candidatus Harrisonbacteria bacterium CG10_big_fil_rev_8_21_14_0_10_45_28</name>
    <dbReference type="NCBI Taxonomy" id="1974586"/>
    <lineage>
        <taxon>Bacteria</taxon>
        <taxon>Candidatus Harrisoniibacteriota</taxon>
    </lineage>
</organism>
<comment type="caution">
    <text evidence="1">The sequence shown here is derived from an EMBL/GenBank/DDBJ whole genome shotgun (WGS) entry which is preliminary data.</text>
</comment>
<dbReference type="Proteomes" id="UP000230903">
    <property type="component" value="Unassembled WGS sequence"/>
</dbReference>
<sequence length="253" mass="28380">MSKKTVDNVASTVIIVREENPFQLFAELKDSSHPRPLVRGALCTPGGNWVHDARFDSGPRDTHIREIWEEFTFNRLPRDQQELAALGLSEDACGFQAATQLAAEPTPKDRATLAQIRNFVAFQATPWMARINTITEEAWASADPDNKKPTMSFWVNYFVVKLPEELWLGLMALQEHFGNLSAECISYVTNAEKMAKTSLRGAFCHDFALEAFWKENGFCKNLTHIPGTSSVVAGIVPETYANLLEKVNVRNHP</sequence>
<accession>A0A2H0UMM5</accession>
<gene>
    <name evidence="1" type="ORF">COU10_03295</name>
</gene>
<proteinExistence type="predicted"/>
<evidence type="ECO:0000313" key="1">
    <source>
        <dbReference type="EMBL" id="PIR87669.1"/>
    </source>
</evidence>
<dbReference type="EMBL" id="PFBC01000052">
    <property type="protein sequence ID" value="PIR87669.1"/>
    <property type="molecule type" value="Genomic_DNA"/>
</dbReference>